<gene>
    <name evidence="2" type="ORF">CGI_10006731</name>
</gene>
<feature type="compositionally biased region" description="Acidic residues" evidence="1">
    <location>
        <begin position="407"/>
        <end position="419"/>
    </location>
</feature>
<dbReference type="EMBL" id="JH817920">
    <property type="protein sequence ID" value="EKC20137.1"/>
    <property type="molecule type" value="Genomic_DNA"/>
</dbReference>
<feature type="compositionally biased region" description="Basic and acidic residues" evidence="1">
    <location>
        <begin position="445"/>
        <end position="466"/>
    </location>
</feature>
<feature type="compositionally biased region" description="Acidic residues" evidence="1">
    <location>
        <begin position="625"/>
        <end position="645"/>
    </location>
</feature>
<feature type="region of interest" description="Disordered" evidence="1">
    <location>
        <begin position="1"/>
        <end position="152"/>
    </location>
</feature>
<feature type="compositionally biased region" description="Low complexity" evidence="1">
    <location>
        <begin position="1065"/>
        <end position="1075"/>
    </location>
</feature>
<feature type="compositionally biased region" description="Basic and acidic residues" evidence="1">
    <location>
        <begin position="1324"/>
        <end position="1335"/>
    </location>
</feature>
<feature type="region of interest" description="Disordered" evidence="1">
    <location>
        <begin position="533"/>
        <end position="765"/>
    </location>
</feature>
<feature type="compositionally biased region" description="Basic and acidic residues" evidence="1">
    <location>
        <begin position="570"/>
        <end position="624"/>
    </location>
</feature>
<name>K1P8U6_MAGGI</name>
<feature type="compositionally biased region" description="Basic and acidic residues" evidence="1">
    <location>
        <begin position="746"/>
        <end position="762"/>
    </location>
</feature>
<accession>K1P8U6</accession>
<feature type="region of interest" description="Disordered" evidence="1">
    <location>
        <begin position="402"/>
        <end position="493"/>
    </location>
</feature>
<dbReference type="PANTHER" id="PTHR21580">
    <property type="entry name" value="SHIPPO-1-RELATED"/>
    <property type="match status" value="1"/>
</dbReference>
<feature type="compositionally biased region" description="Polar residues" evidence="1">
    <location>
        <begin position="24"/>
        <end position="46"/>
    </location>
</feature>
<evidence type="ECO:0000256" key="1">
    <source>
        <dbReference type="SAM" id="MobiDB-lite"/>
    </source>
</evidence>
<feature type="region of interest" description="Disordered" evidence="1">
    <location>
        <begin position="1267"/>
        <end position="1335"/>
    </location>
</feature>
<feature type="region of interest" description="Disordered" evidence="1">
    <location>
        <begin position="835"/>
        <end position="870"/>
    </location>
</feature>
<feature type="compositionally biased region" description="Basic and acidic residues" evidence="1">
    <location>
        <begin position="670"/>
        <end position="719"/>
    </location>
</feature>
<feature type="compositionally biased region" description="Basic and acidic residues" evidence="1">
    <location>
        <begin position="533"/>
        <end position="543"/>
    </location>
</feature>
<sequence>MPRYFKMEPLVAKPLKGPGPAQYQLPTTVGQNSNDKTKRSSPSFSFGSRHWEFKKEGPGPAYSLDSSLTSKGRELRPAFSMLGRAKTPKRDVSPGPGAYNTDRPPLKEKNAPHYSMSPRTSPRRVDFTPSPNMYALPSTIGPRVPDRKGGTQAAILGRTSYLDFSADLAKTPGPAKYGALPPSQTKKRAPAYSLGRNLDVLAEEESEEEEVDEGHKREGSSDESESDDDEEPDPSSRREPNKFDNLCDGVTNTMAYVHGAMQELLNMKDEMLKHSLPPTLLIKLATVTGKVFRSVSDLNMPVNELVRLVRVYSTPWEEKSAALKKLHEDYENKQRQLNIAVKRLQLVDAHSKRIAREKRIMNWEKLFAKIMSNRGHGRRWKFLIETIKQKAKLGLEHVQEYTRALEESSDEEEDEEDDMPMTIKRPGEDSDKLSDLEEGEEDDEKTSTGKDSSDDTEKSDKEEDSTRVGSPKKVRFASPEEPPVPVQVKPPTSDVEVWTGEQEYDHFLYCRVYQPTKVEEQELKCIITLGEQIKKTKRIDAERPVSQPQPEKEKEEAKPKGRGLIGMRAKPAEDKMAQFKKEAEQRKAEQEAKTSNQDELKTNEGKSGVEKDGDQVNKKSKVEEVESGEQVEQPADEPNDDDVNTDFEKNNIAIDVNNKPNGSNVEEEDNITKDKASKSDDSKLDEKSDTSKPSDTLKEPPKRRFARDVKKSSESDSRKMARSLLQQKKKPGAVKQKGAGHLNPQKADKQAASKETSGRAEEAAAVEEIEEYQEIFFEIPEYFGNDSLWRKGKESEPKSLKLSVHKGPTEDMFAMATIDLDDIFDQEMKVVYLPEPHGDDDVPPPPGEREKTEEGVTLTKPTTPKTENGAPVEKHEILKKVEPLHFPIFALNPKKTDNVHEPCGNVPVVFYMAKRAKPKLWNRNNGTVPFNDLVLDIAGIDLQTWRKEDMFKETESRAASAMEWQPEVQVKVVEKEVIKEVIVQAEPKIIEVMKTPPPPPPPESPKEDEGEQPVTVETIPKVEYDKLINKHSEELQLVQAEYEKRLQELLENLQQMQQTQLEQKELLMQQQQQQQSRPPLVHQRPVSSSSKRSSPGGGRVSAAPPKTPSQLQPSTMVSPSLGVSQEIAMLPKTPQTYDTLTPVGYESRTENQSLAHSMPEASFTRKNMKVLRPIPTMGSDVPEDFLTRLAWFEETSKKHQQENQERTMRTIQEELEKKLAGQNKLSRRDEGLYDAMKDVSLPALFMPTENKKAAIYNPRAHQYFHPTGSSDLRLSQPPSVFQLPPLPPKSEPLQNVHGTAPHTPAPTLTQTPFNDPQQCVREGTPAKEKDRQAET</sequence>
<feature type="compositionally biased region" description="Acidic residues" evidence="1">
    <location>
        <begin position="201"/>
        <end position="212"/>
    </location>
</feature>
<dbReference type="PANTHER" id="PTHR21580:SF28">
    <property type="entry name" value="BOREALIN N-TERMINAL DOMAIN-CONTAINING PROTEIN-RELATED"/>
    <property type="match status" value="1"/>
</dbReference>
<dbReference type="InterPro" id="IPR051291">
    <property type="entry name" value="CIMAP"/>
</dbReference>
<proteinExistence type="predicted"/>
<feature type="compositionally biased region" description="Polar residues" evidence="1">
    <location>
        <begin position="1306"/>
        <end position="1317"/>
    </location>
</feature>
<feature type="compositionally biased region" description="Basic and acidic residues" evidence="1">
    <location>
        <begin position="550"/>
        <end position="559"/>
    </location>
</feature>
<evidence type="ECO:0000313" key="2">
    <source>
        <dbReference type="EMBL" id="EKC20137.1"/>
    </source>
</evidence>
<feature type="compositionally biased region" description="Low complexity" evidence="1">
    <location>
        <begin position="1274"/>
        <end position="1283"/>
    </location>
</feature>
<feature type="region of interest" description="Disordered" evidence="1">
    <location>
        <begin position="1065"/>
        <end position="1117"/>
    </location>
</feature>
<feature type="compositionally biased region" description="Basic and acidic residues" evidence="1">
    <location>
        <begin position="425"/>
        <end position="435"/>
    </location>
</feature>
<organism evidence="2">
    <name type="scientific">Magallana gigas</name>
    <name type="common">Pacific oyster</name>
    <name type="synonym">Crassostrea gigas</name>
    <dbReference type="NCBI Taxonomy" id="29159"/>
    <lineage>
        <taxon>Eukaryota</taxon>
        <taxon>Metazoa</taxon>
        <taxon>Spiralia</taxon>
        <taxon>Lophotrochozoa</taxon>
        <taxon>Mollusca</taxon>
        <taxon>Bivalvia</taxon>
        <taxon>Autobranchia</taxon>
        <taxon>Pteriomorphia</taxon>
        <taxon>Ostreida</taxon>
        <taxon>Ostreoidea</taxon>
        <taxon>Ostreidae</taxon>
        <taxon>Magallana</taxon>
    </lineage>
</organism>
<dbReference type="Pfam" id="PF07004">
    <property type="entry name" value="SHIPPO-rpt"/>
    <property type="match status" value="2"/>
</dbReference>
<dbReference type="InParanoid" id="K1P8U6"/>
<reference evidence="2" key="1">
    <citation type="journal article" date="2012" name="Nature">
        <title>The oyster genome reveals stress adaptation and complexity of shell formation.</title>
        <authorList>
            <person name="Zhang G."/>
            <person name="Fang X."/>
            <person name="Guo X."/>
            <person name="Li L."/>
            <person name="Luo R."/>
            <person name="Xu F."/>
            <person name="Yang P."/>
            <person name="Zhang L."/>
            <person name="Wang X."/>
            <person name="Qi H."/>
            <person name="Xiong Z."/>
            <person name="Que H."/>
            <person name="Xie Y."/>
            <person name="Holland P.W."/>
            <person name="Paps J."/>
            <person name="Zhu Y."/>
            <person name="Wu F."/>
            <person name="Chen Y."/>
            <person name="Wang J."/>
            <person name="Peng C."/>
            <person name="Meng J."/>
            <person name="Yang L."/>
            <person name="Liu J."/>
            <person name="Wen B."/>
            <person name="Zhang N."/>
            <person name="Huang Z."/>
            <person name="Zhu Q."/>
            <person name="Feng Y."/>
            <person name="Mount A."/>
            <person name="Hedgecock D."/>
            <person name="Xu Z."/>
            <person name="Liu Y."/>
            <person name="Domazet-Loso T."/>
            <person name="Du Y."/>
            <person name="Sun X."/>
            <person name="Zhang S."/>
            <person name="Liu B."/>
            <person name="Cheng P."/>
            <person name="Jiang X."/>
            <person name="Li J."/>
            <person name="Fan D."/>
            <person name="Wang W."/>
            <person name="Fu W."/>
            <person name="Wang T."/>
            <person name="Wang B."/>
            <person name="Zhang J."/>
            <person name="Peng Z."/>
            <person name="Li Y."/>
            <person name="Li N."/>
            <person name="Wang J."/>
            <person name="Chen M."/>
            <person name="He Y."/>
            <person name="Tan F."/>
            <person name="Song X."/>
            <person name="Zheng Q."/>
            <person name="Huang R."/>
            <person name="Yang H."/>
            <person name="Du X."/>
            <person name="Chen L."/>
            <person name="Yang M."/>
            <person name="Gaffney P.M."/>
            <person name="Wang S."/>
            <person name="Luo L."/>
            <person name="She Z."/>
            <person name="Ming Y."/>
            <person name="Huang W."/>
            <person name="Zhang S."/>
            <person name="Huang B."/>
            <person name="Zhang Y."/>
            <person name="Qu T."/>
            <person name="Ni P."/>
            <person name="Miao G."/>
            <person name="Wang J."/>
            <person name="Wang Q."/>
            <person name="Steinberg C.E."/>
            <person name="Wang H."/>
            <person name="Li N."/>
            <person name="Qian L."/>
            <person name="Zhang G."/>
            <person name="Li Y."/>
            <person name="Yang H."/>
            <person name="Liu X."/>
            <person name="Wang J."/>
            <person name="Yin Y."/>
            <person name="Wang J."/>
        </authorList>
    </citation>
    <scope>NUCLEOTIDE SEQUENCE [LARGE SCALE GENOMIC DNA]</scope>
    <source>
        <strain evidence="2">05x7-T-G4-1.051#20</strain>
    </source>
</reference>
<feature type="compositionally biased region" description="Acidic residues" evidence="1">
    <location>
        <begin position="221"/>
        <end position="233"/>
    </location>
</feature>
<protein>
    <submittedName>
        <fullName evidence="2">Outer dense fiber protein 3</fullName>
    </submittedName>
</protein>
<feature type="region of interest" description="Disordered" evidence="1">
    <location>
        <begin position="992"/>
        <end position="1014"/>
    </location>
</feature>
<feature type="region of interest" description="Disordered" evidence="1">
    <location>
        <begin position="173"/>
        <end position="246"/>
    </location>
</feature>
<dbReference type="HOGENOM" id="CLU_258788_0_0_1"/>
<dbReference type="InterPro" id="IPR010736">
    <property type="entry name" value="SHIPPO-rpt"/>
</dbReference>
<feature type="compositionally biased region" description="Polar residues" evidence="1">
    <location>
        <begin position="1108"/>
        <end position="1117"/>
    </location>
</feature>
<feature type="compositionally biased region" description="Low complexity" evidence="1">
    <location>
        <begin position="1084"/>
        <end position="1094"/>
    </location>
</feature>